<evidence type="ECO:0000313" key="2">
    <source>
        <dbReference type="Proteomes" id="UP000298663"/>
    </source>
</evidence>
<reference evidence="1 2" key="1">
    <citation type="journal article" date="2015" name="Genome Biol.">
        <title>Comparative genomics of Steinernema reveals deeply conserved gene regulatory networks.</title>
        <authorList>
            <person name="Dillman A.R."/>
            <person name="Macchietto M."/>
            <person name="Porter C.F."/>
            <person name="Rogers A."/>
            <person name="Williams B."/>
            <person name="Antoshechkin I."/>
            <person name="Lee M.M."/>
            <person name="Goodwin Z."/>
            <person name="Lu X."/>
            <person name="Lewis E.E."/>
            <person name="Goodrich-Blair H."/>
            <person name="Stock S.P."/>
            <person name="Adams B.J."/>
            <person name="Sternberg P.W."/>
            <person name="Mortazavi A."/>
        </authorList>
    </citation>
    <scope>NUCLEOTIDE SEQUENCE [LARGE SCALE GENOMIC DNA]</scope>
    <source>
        <strain evidence="1 2">ALL</strain>
    </source>
</reference>
<accession>A0A4V5ZY29</accession>
<protein>
    <submittedName>
        <fullName evidence="1">Uncharacterized protein</fullName>
    </submittedName>
</protein>
<evidence type="ECO:0000313" key="1">
    <source>
        <dbReference type="EMBL" id="TKR62105.1"/>
    </source>
</evidence>
<name>A0A4V5ZY29_STECR</name>
<proteinExistence type="predicted"/>
<reference evidence="1 2" key="2">
    <citation type="journal article" date="2019" name="G3 (Bethesda)">
        <title>Hybrid Assembly of the Genome of the Entomopathogenic Nematode Steinernema carpocapsae Identifies the X-Chromosome.</title>
        <authorList>
            <person name="Serra L."/>
            <person name="Macchietto M."/>
            <person name="Macias-Munoz A."/>
            <person name="McGill C.J."/>
            <person name="Rodriguez I.M."/>
            <person name="Rodriguez B."/>
            <person name="Murad R."/>
            <person name="Mortazavi A."/>
        </authorList>
    </citation>
    <scope>NUCLEOTIDE SEQUENCE [LARGE SCALE GENOMIC DNA]</scope>
    <source>
        <strain evidence="1 2">ALL</strain>
    </source>
</reference>
<dbReference type="EMBL" id="AZBU02000010">
    <property type="protein sequence ID" value="TKR62105.1"/>
    <property type="molecule type" value="Genomic_DNA"/>
</dbReference>
<organism evidence="1 2">
    <name type="scientific">Steinernema carpocapsae</name>
    <name type="common">Entomopathogenic nematode</name>
    <dbReference type="NCBI Taxonomy" id="34508"/>
    <lineage>
        <taxon>Eukaryota</taxon>
        <taxon>Metazoa</taxon>
        <taxon>Ecdysozoa</taxon>
        <taxon>Nematoda</taxon>
        <taxon>Chromadorea</taxon>
        <taxon>Rhabditida</taxon>
        <taxon>Tylenchina</taxon>
        <taxon>Panagrolaimomorpha</taxon>
        <taxon>Strongyloidoidea</taxon>
        <taxon>Steinernematidae</taxon>
        <taxon>Steinernema</taxon>
    </lineage>
</organism>
<dbReference type="AlphaFoldDB" id="A0A4V5ZY29"/>
<gene>
    <name evidence="1" type="ORF">L596_026109</name>
</gene>
<keyword evidence="2" id="KW-1185">Reference proteome</keyword>
<sequence length="79" mass="9376">MDTYITQGTEWYNLLSEEGKKLIDERDEKWRKVFPNSGRTDNESALQAFSRKAQSFPLRYDHFDLPAPTESFQFAHFLE</sequence>
<comment type="caution">
    <text evidence="1">The sequence shown here is derived from an EMBL/GenBank/DDBJ whole genome shotgun (WGS) entry which is preliminary data.</text>
</comment>
<dbReference type="Proteomes" id="UP000298663">
    <property type="component" value="Unassembled WGS sequence"/>
</dbReference>